<evidence type="ECO:0000256" key="2">
    <source>
        <dbReference type="ARBA" id="ARBA00022448"/>
    </source>
</evidence>
<evidence type="ECO:0000256" key="3">
    <source>
        <dbReference type="ARBA" id="ARBA00022692"/>
    </source>
</evidence>
<feature type="transmembrane region" description="Helical" evidence="7">
    <location>
        <begin position="369"/>
        <end position="396"/>
    </location>
</feature>
<dbReference type="InterPro" id="IPR004680">
    <property type="entry name" value="Cit_transptr-like_dom"/>
</dbReference>
<feature type="transmembrane region" description="Helical" evidence="7">
    <location>
        <begin position="587"/>
        <end position="620"/>
    </location>
</feature>
<accession>A0ABR0BBU1</accession>
<feature type="transmembrane region" description="Helical" evidence="7">
    <location>
        <begin position="547"/>
        <end position="566"/>
    </location>
</feature>
<evidence type="ECO:0000256" key="5">
    <source>
        <dbReference type="ARBA" id="ARBA00023136"/>
    </source>
</evidence>
<dbReference type="EMBL" id="JAWRVI010000597">
    <property type="protein sequence ID" value="KAK4061636.1"/>
    <property type="molecule type" value="Genomic_DNA"/>
</dbReference>
<dbReference type="InterPro" id="IPR004331">
    <property type="entry name" value="SPX_dom"/>
</dbReference>
<feature type="transmembrane region" description="Helical" evidence="7">
    <location>
        <begin position="412"/>
        <end position="431"/>
    </location>
</feature>
<evidence type="ECO:0000256" key="6">
    <source>
        <dbReference type="SAM" id="MobiDB-lite"/>
    </source>
</evidence>
<feature type="transmembrane region" description="Helical" evidence="7">
    <location>
        <begin position="451"/>
        <end position="474"/>
    </location>
</feature>
<comment type="caution">
    <text evidence="9">The sequence shown here is derived from an EMBL/GenBank/DDBJ whole genome shotgun (WGS) entry which is preliminary data.</text>
</comment>
<evidence type="ECO:0000256" key="1">
    <source>
        <dbReference type="ARBA" id="ARBA00004141"/>
    </source>
</evidence>
<comment type="subcellular location">
    <subcellularLocation>
        <location evidence="1">Membrane</location>
        <topology evidence="1">Multi-pass membrane protein</topology>
    </subcellularLocation>
</comment>
<feature type="region of interest" description="Disordered" evidence="6">
    <location>
        <begin position="1"/>
        <end position="23"/>
    </location>
</feature>
<reference evidence="9 10" key="1">
    <citation type="journal article" date="2024" name="Microbiol. Resour. Announc.">
        <title>Genome annotations for the ascomycete fungi Trichoderma harzianum, Trichoderma aggressivum, and Purpureocillium lilacinum.</title>
        <authorList>
            <person name="Beijen E.P.W."/>
            <person name="Ohm R.A."/>
        </authorList>
    </citation>
    <scope>NUCLEOTIDE SEQUENCE [LARGE SCALE GENOMIC DNA]</scope>
    <source>
        <strain evidence="9 10">CBS 150709</strain>
    </source>
</reference>
<keyword evidence="4 7" id="KW-1133">Transmembrane helix</keyword>
<feature type="transmembrane region" description="Helical" evidence="7">
    <location>
        <begin position="267"/>
        <end position="294"/>
    </location>
</feature>
<keyword evidence="3 7" id="KW-0812">Transmembrane</keyword>
<dbReference type="PANTHER" id="PTHR10283">
    <property type="entry name" value="SOLUTE CARRIER FAMILY 13 MEMBER"/>
    <property type="match status" value="1"/>
</dbReference>
<name>A0ABR0BBU1_PURLI</name>
<evidence type="ECO:0000259" key="8">
    <source>
        <dbReference type="PROSITE" id="PS51382"/>
    </source>
</evidence>
<feature type="domain" description="SPX" evidence="8">
    <location>
        <begin position="1"/>
        <end position="117"/>
    </location>
</feature>
<evidence type="ECO:0000313" key="9">
    <source>
        <dbReference type="EMBL" id="KAK4061636.1"/>
    </source>
</evidence>
<evidence type="ECO:0000256" key="4">
    <source>
        <dbReference type="ARBA" id="ARBA00022989"/>
    </source>
</evidence>
<gene>
    <name evidence="9" type="ORF">Purlil1_14243</name>
</gene>
<proteinExistence type="predicted"/>
<evidence type="ECO:0000313" key="10">
    <source>
        <dbReference type="Proteomes" id="UP001287286"/>
    </source>
</evidence>
<dbReference type="Proteomes" id="UP001287286">
    <property type="component" value="Unassembled WGS sequence"/>
</dbReference>
<dbReference type="PROSITE" id="PS51382">
    <property type="entry name" value="SPX"/>
    <property type="match status" value="1"/>
</dbReference>
<sequence length="668" mass="73164">MEDSDDDETTGLTKARSSTGRRRTIANIGHHQDLAASSEFGRSTRRYSTTYDDYGDQSVFAMGLYSSGIMLKKRIISLYVQLCELKSYAQLNKTGFSKVLKKFDKILDKELKAEYMRTHVDTAYPFKDETRKVLEENIAKMESAYADVVTGGDHDLARKDLRSHLREHVVWERNTVWRDLIGIERRGEAARLGQSLLGQDPSAVQKRLQGDDDKGPAATQIRTPLGRLSLPAWLASGSMLTLFISFAVFFTILFVPMMKKAEQQNCLAMLVFVSMLWATETIPLFVTSLLIPFLSVVLRVVRDEGPGTHHKRLSSKEATEAIFASMWTPVIMLLLGGFTLAAALSKCKIDKRLATLILSKAGTQPRTVLVANMFVAAFASMLISNVAAPVLCYSIIEPMLRTLPSDSDMSKAVIIGIALASNIGGMLSPIASPQNVVAMGIMKPEPTWLQWFFIVIPVGVVSIVSIWILLLVTFQPGKGTSIAPIRPLKEKFTGIQWFVTIVAITTIALWCGSHQMEGIFGDMGVIAIIPIVLFFGIGILTKEDFNNFPWTIIILAAGGLSLGKAVRSSGLLHTLAELVSREVEGMGLYGVLVVFSTLILVIATFISHTVAALIFLPLVFDVGVAMDQPHPNLLVMGGVLMCSAAMGLPTSGFPNMSKKTPRARDISV</sequence>
<dbReference type="PANTHER" id="PTHR10283:SF92">
    <property type="entry name" value="LOW-AFFINITY PHOSPHATE TRANSPORTER PHO91"/>
    <property type="match status" value="1"/>
</dbReference>
<evidence type="ECO:0000256" key="7">
    <source>
        <dbReference type="SAM" id="Phobius"/>
    </source>
</evidence>
<protein>
    <recommendedName>
        <fullName evidence="8">SPX domain-containing protein</fullName>
    </recommendedName>
</protein>
<keyword evidence="5 7" id="KW-0472">Membrane</keyword>
<keyword evidence="10" id="KW-1185">Reference proteome</keyword>
<dbReference type="CDD" id="cd01115">
    <property type="entry name" value="SLC13_permease"/>
    <property type="match status" value="1"/>
</dbReference>
<feature type="transmembrane region" description="Helical" evidence="7">
    <location>
        <begin position="232"/>
        <end position="255"/>
    </location>
</feature>
<dbReference type="Pfam" id="PF03105">
    <property type="entry name" value="SPX"/>
    <property type="match status" value="1"/>
</dbReference>
<organism evidence="9 10">
    <name type="scientific">Purpureocillium lilacinum</name>
    <name type="common">Paecilomyces lilacinus</name>
    <dbReference type="NCBI Taxonomy" id="33203"/>
    <lineage>
        <taxon>Eukaryota</taxon>
        <taxon>Fungi</taxon>
        <taxon>Dikarya</taxon>
        <taxon>Ascomycota</taxon>
        <taxon>Pezizomycotina</taxon>
        <taxon>Sordariomycetes</taxon>
        <taxon>Hypocreomycetidae</taxon>
        <taxon>Hypocreales</taxon>
        <taxon>Ophiocordycipitaceae</taxon>
        <taxon>Purpureocillium</taxon>
    </lineage>
</organism>
<feature type="transmembrane region" description="Helical" evidence="7">
    <location>
        <begin position="519"/>
        <end position="541"/>
    </location>
</feature>
<feature type="transmembrane region" description="Helical" evidence="7">
    <location>
        <begin position="494"/>
        <end position="512"/>
    </location>
</feature>
<dbReference type="Pfam" id="PF03600">
    <property type="entry name" value="CitMHS"/>
    <property type="match status" value="1"/>
</dbReference>
<feature type="transmembrane region" description="Helical" evidence="7">
    <location>
        <begin position="321"/>
        <end position="344"/>
    </location>
</feature>
<feature type="transmembrane region" description="Helical" evidence="7">
    <location>
        <begin position="632"/>
        <end position="654"/>
    </location>
</feature>
<keyword evidence="2" id="KW-0813">Transport</keyword>